<dbReference type="InterPro" id="IPR021109">
    <property type="entry name" value="Peptidase_aspartic_dom_sf"/>
</dbReference>
<reference evidence="1" key="1">
    <citation type="journal article" date="2023" name="Mol. Phylogenet. Evol.">
        <title>Genome-scale phylogeny and comparative genomics of the fungal order Sordariales.</title>
        <authorList>
            <person name="Hensen N."/>
            <person name="Bonometti L."/>
            <person name="Westerberg I."/>
            <person name="Brannstrom I.O."/>
            <person name="Guillou S."/>
            <person name="Cros-Aarteil S."/>
            <person name="Calhoun S."/>
            <person name="Haridas S."/>
            <person name="Kuo A."/>
            <person name="Mondo S."/>
            <person name="Pangilinan J."/>
            <person name="Riley R."/>
            <person name="LaButti K."/>
            <person name="Andreopoulos B."/>
            <person name="Lipzen A."/>
            <person name="Chen C."/>
            <person name="Yan M."/>
            <person name="Daum C."/>
            <person name="Ng V."/>
            <person name="Clum A."/>
            <person name="Steindorff A."/>
            <person name="Ohm R.A."/>
            <person name="Martin F."/>
            <person name="Silar P."/>
            <person name="Natvig D.O."/>
            <person name="Lalanne C."/>
            <person name="Gautier V."/>
            <person name="Ament-Velasquez S.L."/>
            <person name="Kruys A."/>
            <person name="Hutchinson M.I."/>
            <person name="Powell A.J."/>
            <person name="Barry K."/>
            <person name="Miller A.N."/>
            <person name="Grigoriev I.V."/>
            <person name="Debuchy R."/>
            <person name="Gladieux P."/>
            <person name="Hiltunen Thoren M."/>
            <person name="Johannesson H."/>
        </authorList>
    </citation>
    <scope>NUCLEOTIDE SEQUENCE</scope>
    <source>
        <strain evidence="1">CBS 990.96</strain>
    </source>
</reference>
<keyword evidence="2" id="KW-1185">Reference proteome</keyword>
<dbReference type="SUPFAM" id="SSF50630">
    <property type="entry name" value="Acid proteases"/>
    <property type="match status" value="1"/>
</dbReference>
<organism evidence="1 2">
    <name type="scientific">Podospora fimiseda</name>
    <dbReference type="NCBI Taxonomy" id="252190"/>
    <lineage>
        <taxon>Eukaryota</taxon>
        <taxon>Fungi</taxon>
        <taxon>Dikarya</taxon>
        <taxon>Ascomycota</taxon>
        <taxon>Pezizomycotina</taxon>
        <taxon>Sordariomycetes</taxon>
        <taxon>Sordariomycetidae</taxon>
        <taxon>Sordariales</taxon>
        <taxon>Podosporaceae</taxon>
        <taxon>Podospora</taxon>
    </lineage>
</organism>
<gene>
    <name evidence="1" type="ORF">QBC38DRAFT_344402</name>
</gene>
<protein>
    <submittedName>
        <fullName evidence="1">Uncharacterized protein</fullName>
    </submittedName>
</protein>
<dbReference type="EMBL" id="MU865301">
    <property type="protein sequence ID" value="KAK4230168.1"/>
    <property type="molecule type" value="Genomic_DNA"/>
</dbReference>
<feature type="non-terminal residue" evidence="1">
    <location>
        <position position="119"/>
    </location>
</feature>
<accession>A0AAN7BWA7</accession>
<dbReference type="CDD" id="cd00303">
    <property type="entry name" value="retropepsin_like"/>
    <property type="match status" value="1"/>
</dbReference>
<reference evidence="1" key="2">
    <citation type="submission" date="2023-05" db="EMBL/GenBank/DDBJ databases">
        <authorList>
            <consortium name="Lawrence Berkeley National Laboratory"/>
            <person name="Steindorff A."/>
            <person name="Hensen N."/>
            <person name="Bonometti L."/>
            <person name="Westerberg I."/>
            <person name="Brannstrom I.O."/>
            <person name="Guillou S."/>
            <person name="Cros-Aarteil S."/>
            <person name="Calhoun S."/>
            <person name="Haridas S."/>
            <person name="Kuo A."/>
            <person name="Mondo S."/>
            <person name="Pangilinan J."/>
            <person name="Riley R."/>
            <person name="Labutti K."/>
            <person name="Andreopoulos B."/>
            <person name="Lipzen A."/>
            <person name="Chen C."/>
            <person name="Yanf M."/>
            <person name="Daum C."/>
            <person name="Ng V."/>
            <person name="Clum A."/>
            <person name="Ohm R."/>
            <person name="Martin F."/>
            <person name="Silar P."/>
            <person name="Natvig D."/>
            <person name="Lalanne C."/>
            <person name="Gautier V."/>
            <person name="Ament-Velasquez S.L."/>
            <person name="Kruys A."/>
            <person name="Hutchinson M.I."/>
            <person name="Powell A.J."/>
            <person name="Barry K."/>
            <person name="Miller A.N."/>
            <person name="Grigoriev I.V."/>
            <person name="Debuchy R."/>
            <person name="Gladieux P."/>
            <person name="Thoren M.H."/>
            <person name="Johannesson H."/>
        </authorList>
    </citation>
    <scope>NUCLEOTIDE SEQUENCE</scope>
    <source>
        <strain evidence="1">CBS 990.96</strain>
    </source>
</reference>
<sequence>MTLVHNLSEHRVRVLLDTGSQIPVVSLYKAREWNLPVQRRTEPRLILAFNKTPDEAGGQYFTDYLVLRHQENHCTRLSFELTDMDDECDVILPQWWMAQHQPSNLFGRPEEIAFESVYC</sequence>
<comment type="caution">
    <text evidence="1">The sequence shown here is derived from an EMBL/GenBank/DDBJ whole genome shotgun (WGS) entry which is preliminary data.</text>
</comment>
<name>A0AAN7BWA7_9PEZI</name>
<dbReference type="Proteomes" id="UP001301958">
    <property type="component" value="Unassembled WGS sequence"/>
</dbReference>
<dbReference type="Gene3D" id="2.40.70.10">
    <property type="entry name" value="Acid Proteases"/>
    <property type="match status" value="1"/>
</dbReference>
<proteinExistence type="predicted"/>
<evidence type="ECO:0000313" key="2">
    <source>
        <dbReference type="Proteomes" id="UP001301958"/>
    </source>
</evidence>
<dbReference type="AlphaFoldDB" id="A0AAN7BWA7"/>
<evidence type="ECO:0000313" key="1">
    <source>
        <dbReference type="EMBL" id="KAK4230168.1"/>
    </source>
</evidence>